<gene>
    <name evidence="2" type="ORF">AB7P39_05880</name>
</gene>
<comment type="caution">
    <text evidence="2">The sequence shown here is derived from an EMBL/GenBank/DDBJ whole genome shotgun (WGS) entry which is preliminary data.</text>
</comment>
<protein>
    <recommendedName>
        <fullName evidence="4">ABC-2 type transport system permease protein</fullName>
    </recommendedName>
</protein>
<sequence length="522" mass="53712">MIVDLRHAWIVAAALTTRRLRRFAPIPLLAPRTAVTASIIGVGLAVGVGVWAGYVLRLIGVPSQTAAGVVILIGLVFGIGTGSVWGEVRPALIEHRSWQVFADRGVSPRAYLFGRHLLGRLVRLVAITVGMLVALRLLDESASSIGAWTWAAAALAGAGSASCGMGFALLRLPLARRSTAVTTAWALTALAVVTVAVAWVVTWVSRAFGALPSAPLDAFEVPAPTGLTTSLGLCCLAAAVAAGAAARQVRTLQWAEIMPRADRIGGGGTRRTGRSSGGRRFAELALLDIRRALRSFEWRVRPSLFTLLAMLLAVVSLGALGGWIWAHPIQELSAQPVGATVVGGICAGYGFVVFSSLAPLVSLDSDRRAVVLMRTFPGGVRSLAVTRAASGSMITAIAGAAFIGVLAGLTPIQAHAVGTAGVACAAVSVVAPTLACAVSLRYPQTDWKEASELGQRGWMRAAATYAVGIAIAAALSIGSAVPWTHASATLAVVALVVGSPVAAAAATALLPTVIGAHHRPHR</sequence>
<feature type="transmembrane region" description="Helical" evidence="1">
    <location>
        <begin position="225"/>
        <end position="246"/>
    </location>
</feature>
<evidence type="ECO:0000313" key="3">
    <source>
        <dbReference type="Proteomes" id="UP001589643"/>
    </source>
</evidence>
<dbReference type="EMBL" id="JBHLHV010000001">
    <property type="protein sequence ID" value="MFB8892374.1"/>
    <property type="molecule type" value="Genomic_DNA"/>
</dbReference>
<keyword evidence="3" id="KW-1185">Reference proteome</keyword>
<feature type="transmembrane region" description="Helical" evidence="1">
    <location>
        <begin position="117"/>
        <end position="138"/>
    </location>
</feature>
<feature type="transmembrane region" description="Helical" evidence="1">
    <location>
        <begin position="66"/>
        <end position="86"/>
    </location>
</feature>
<feature type="transmembrane region" description="Helical" evidence="1">
    <location>
        <begin position="415"/>
        <end position="440"/>
    </location>
</feature>
<feature type="transmembrane region" description="Helical" evidence="1">
    <location>
        <begin position="461"/>
        <end position="483"/>
    </location>
</feature>
<feature type="transmembrane region" description="Helical" evidence="1">
    <location>
        <begin position="384"/>
        <end position="409"/>
    </location>
</feature>
<evidence type="ECO:0008006" key="4">
    <source>
        <dbReference type="Google" id="ProtNLM"/>
    </source>
</evidence>
<feature type="transmembrane region" description="Helical" evidence="1">
    <location>
        <begin position="29"/>
        <end position="54"/>
    </location>
</feature>
<name>A0ABV5EQX9_9MICO</name>
<accession>A0ABV5EQX9</accession>
<feature type="transmembrane region" description="Helical" evidence="1">
    <location>
        <begin position="184"/>
        <end position="205"/>
    </location>
</feature>
<reference evidence="2 3" key="1">
    <citation type="submission" date="2024-08" db="EMBL/GenBank/DDBJ databases">
        <title>Heavy metals resistant antinobacteria isolated from wastewater.</title>
        <authorList>
            <person name="Roman Ponce B."/>
            <person name="Blanco Mercado M.A."/>
            <person name="Avila Aldana I.N."/>
            <person name="Morales Arrieta S."/>
        </authorList>
    </citation>
    <scope>NUCLEOTIDE SEQUENCE [LARGE SCALE GENOMIC DNA]</scope>
    <source>
        <strain evidence="3">sma-1</strain>
    </source>
</reference>
<evidence type="ECO:0000256" key="1">
    <source>
        <dbReference type="SAM" id="Phobius"/>
    </source>
</evidence>
<keyword evidence="1" id="KW-0812">Transmembrane</keyword>
<keyword evidence="1" id="KW-0472">Membrane</keyword>
<feature type="transmembrane region" description="Helical" evidence="1">
    <location>
        <begin position="150"/>
        <end position="172"/>
    </location>
</feature>
<feature type="transmembrane region" description="Helical" evidence="1">
    <location>
        <begin position="337"/>
        <end position="363"/>
    </location>
</feature>
<evidence type="ECO:0000313" key="2">
    <source>
        <dbReference type="EMBL" id="MFB8892374.1"/>
    </source>
</evidence>
<proteinExistence type="predicted"/>
<feature type="transmembrane region" description="Helical" evidence="1">
    <location>
        <begin position="489"/>
        <end position="514"/>
    </location>
</feature>
<keyword evidence="1" id="KW-1133">Transmembrane helix</keyword>
<feature type="transmembrane region" description="Helical" evidence="1">
    <location>
        <begin position="304"/>
        <end position="325"/>
    </location>
</feature>
<dbReference type="RefSeq" id="WP_112616788.1">
    <property type="nucleotide sequence ID" value="NZ_JBHLHV010000001.1"/>
</dbReference>
<organism evidence="2 3">
    <name type="scientific">Microbacterium plantarum</name>
    <dbReference type="NCBI Taxonomy" id="1816425"/>
    <lineage>
        <taxon>Bacteria</taxon>
        <taxon>Bacillati</taxon>
        <taxon>Actinomycetota</taxon>
        <taxon>Actinomycetes</taxon>
        <taxon>Micrococcales</taxon>
        <taxon>Microbacteriaceae</taxon>
        <taxon>Microbacterium</taxon>
    </lineage>
</organism>
<dbReference type="Proteomes" id="UP001589643">
    <property type="component" value="Unassembled WGS sequence"/>
</dbReference>